<dbReference type="Proteomes" id="UP001391051">
    <property type="component" value="Unassembled WGS sequence"/>
</dbReference>
<gene>
    <name evidence="1" type="ORF">PG986_012980</name>
</gene>
<comment type="caution">
    <text evidence="1">The sequence shown here is derived from an EMBL/GenBank/DDBJ whole genome shotgun (WGS) entry which is preliminary data.</text>
</comment>
<reference evidence="1 2" key="1">
    <citation type="submission" date="2023-01" db="EMBL/GenBank/DDBJ databases">
        <title>Analysis of 21 Apiospora genomes using comparative genomics revels a genus with tremendous synthesis potential of carbohydrate active enzymes and secondary metabolites.</title>
        <authorList>
            <person name="Sorensen T."/>
        </authorList>
    </citation>
    <scope>NUCLEOTIDE SEQUENCE [LARGE SCALE GENOMIC DNA]</scope>
    <source>
        <strain evidence="1 2">CBS 24483</strain>
    </source>
</reference>
<evidence type="ECO:0000313" key="1">
    <source>
        <dbReference type="EMBL" id="KAK7943867.1"/>
    </source>
</evidence>
<name>A0ABR1Q287_9PEZI</name>
<evidence type="ECO:0008006" key="3">
    <source>
        <dbReference type="Google" id="ProtNLM"/>
    </source>
</evidence>
<dbReference type="GeneID" id="92082264"/>
<proteinExistence type="predicted"/>
<protein>
    <recommendedName>
        <fullName evidence="3">Lipocalin-like domain-containing protein</fullName>
    </recommendedName>
</protein>
<dbReference type="EMBL" id="JAQQWE010000008">
    <property type="protein sequence ID" value="KAK7943867.1"/>
    <property type="molecule type" value="Genomic_DNA"/>
</dbReference>
<organism evidence="1 2">
    <name type="scientific">Apiospora aurea</name>
    <dbReference type="NCBI Taxonomy" id="335848"/>
    <lineage>
        <taxon>Eukaryota</taxon>
        <taxon>Fungi</taxon>
        <taxon>Dikarya</taxon>
        <taxon>Ascomycota</taxon>
        <taxon>Pezizomycotina</taxon>
        <taxon>Sordariomycetes</taxon>
        <taxon>Xylariomycetidae</taxon>
        <taxon>Amphisphaeriales</taxon>
        <taxon>Apiosporaceae</taxon>
        <taxon>Apiospora</taxon>
    </lineage>
</organism>
<evidence type="ECO:0000313" key="2">
    <source>
        <dbReference type="Proteomes" id="UP001391051"/>
    </source>
</evidence>
<keyword evidence="2" id="KW-1185">Reference proteome</keyword>
<accession>A0ABR1Q287</accession>
<sequence>MINLVAAKKAASCFVGAWGFINSTLVNTTSGEIITEDWAYPVPSAASLFTPNGYAALLVTANDTTRPDLRPRFLTQNDYASGNDTEWAKIGKCSIAGVGPYHLSNVTWPGYDCGGAKGRKAEAKMDEAFEGPEGIQTGNFFSSTLPSREGPYESTFKFYESCHVWNLHQPVGGGLGRVAWYEKLPDQQVY</sequence>
<dbReference type="RefSeq" id="XP_066695898.1">
    <property type="nucleotide sequence ID" value="XM_066849202.1"/>
</dbReference>